<dbReference type="InterPro" id="IPR000276">
    <property type="entry name" value="GPCR_Rhodpsn"/>
</dbReference>
<dbReference type="CDD" id="cd15139">
    <property type="entry name" value="7tmA_PGE2_EP2"/>
    <property type="match status" value="1"/>
</dbReference>
<dbReference type="SUPFAM" id="SSF81321">
    <property type="entry name" value="Family A G protein-coupled receptor-like"/>
    <property type="match status" value="1"/>
</dbReference>
<protein>
    <submittedName>
        <fullName evidence="30">Nidogen 2</fullName>
    </submittedName>
</protein>
<feature type="domain" description="NIDO" evidence="29">
    <location>
        <begin position="304"/>
        <end position="470"/>
    </location>
</feature>
<dbReference type="GeneID" id="115162632"/>
<keyword evidence="10" id="KW-0106">Calcium</keyword>
<evidence type="ECO:0000256" key="22">
    <source>
        <dbReference type="PROSITE-ProRule" id="PRU00500"/>
    </source>
</evidence>
<dbReference type="PROSITE" id="PS00484">
    <property type="entry name" value="THYROGLOBULIN_1_1"/>
    <property type="match status" value="6"/>
</dbReference>
<evidence type="ECO:0000259" key="29">
    <source>
        <dbReference type="PROSITE" id="PS51220"/>
    </source>
</evidence>
<evidence type="ECO:0000256" key="19">
    <source>
        <dbReference type="ARBA" id="ARBA00023224"/>
    </source>
</evidence>
<dbReference type="FunFam" id="2.10.25.10:FF:000014">
    <property type="entry name" value="Latent-transforming growth factor beta-binding protein 3"/>
    <property type="match status" value="1"/>
</dbReference>
<evidence type="ECO:0000256" key="23">
    <source>
        <dbReference type="SAM" id="MobiDB-lite"/>
    </source>
</evidence>
<dbReference type="PROSITE" id="PS00010">
    <property type="entry name" value="ASX_HYDROXYL"/>
    <property type="match status" value="2"/>
</dbReference>
<dbReference type="GO" id="GO:0007160">
    <property type="term" value="P:cell-matrix adhesion"/>
    <property type="evidence" value="ECO:0007669"/>
    <property type="project" value="InterPro"/>
</dbReference>
<comment type="subcellular location">
    <subcellularLocation>
        <location evidence="2">Cell membrane</location>
        <topology evidence="2">Multi-pass membrane protein</topology>
    </subcellularLocation>
    <subcellularLocation>
        <location evidence="1">Secreted</location>
        <location evidence="1">Extracellular space</location>
        <location evidence="1">Extracellular matrix</location>
        <location evidence="1">Basement membrane</location>
    </subcellularLocation>
</comment>
<dbReference type="FunFam" id="2.120.10.30:FF:000030">
    <property type="entry name" value="Nidogen 1"/>
    <property type="match status" value="1"/>
</dbReference>
<keyword evidence="13 24" id="KW-1133">Transmembrane helix</keyword>
<feature type="compositionally biased region" description="Basic and acidic residues" evidence="23">
    <location>
        <begin position="1457"/>
        <end position="1473"/>
    </location>
</feature>
<feature type="region of interest" description="Disordered" evidence="23">
    <location>
        <begin position="1135"/>
        <end position="1163"/>
    </location>
</feature>
<dbReference type="Pfam" id="PF12947">
    <property type="entry name" value="EGF_3"/>
    <property type="match status" value="1"/>
</dbReference>
<feature type="transmembrane region" description="Helical" evidence="24">
    <location>
        <begin position="145"/>
        <end position="166"/>
    </location>
</feature>
<evidence type="ECO:0000313" key="31">
    <source>
        <dbReference type="Proteomes" id="UP000472277"/>
    </source>
</evidence>
<dbReference type="InterPro" id="IPR019430">
    <property type="entry name" value="7TM_GPCR_serpentine_rcpt_Srx"/>
</dbReference>
<dbReference type="PROSITE" id="PS00237">
    <property type="entry name" value="G_PROTEIN_RECEP_F1_1"/>
    <property type="match status" value="1"/>
</dbReference>
<keyword evidence="11" id="KW-0084">Basement membrane</keyword>
<feature type="transmembrane region" description="Helical" evidence="24">
    <location>
        <begin position="196"/>
        <end position="221"/>
    </location>
</feature>
<organism evidence="30 31">
    <name type="scientific">Salmo trutta</name>
    <name type="common">Brown trout</name>
    <dbReference type="NCBI Taxonomy" id="8032"/>
    <lineage>
        <taxon>Eukaryota</taxon>
        <taxon>Metazoa</taxon>
        <taxon>Chordata</taxon>
        <taxon>Craniata</taxon>
        <taxon>Vertebrata</taxon>
        <taxon>Euteleostomi</taxon>
        <taxon>Actinopterygii</taxon>
        <taxon>Neopterygii</taxon>
        <taxon>Teleostei</taxon>
        <taxon>Protacanthopterygii</taxon>
        <taxon>Salmoniformes</taxon>
        <taxon>Salmonidae</taxon>
        <taxon>Salmoninae</taxon>
        <taxon>Salmo</taxon>
    </lineage>
</organism>
<dbReference type="PROSITE" id="PS51120">
    <property type="entry name" value="LDLRB"/>
    <property type="match status" value="3"/>
</dbReference>
<evidence type="ECO:0000256" key="20">
    <source>
        <dbReference type="PROSITE-ProRule" id="PRU00076"/>
    </source>
</evidence>
<feature type="region of interest" description="Disordered" evidence="23">
    <location>
        <begin position="1520"/>
        <end position="1565"/>
    </location>
</feature>
<dbReference type="SMART" id="SM00135">
    <property type="entry name" value="LY"/>
    <property type="match status" value="4"/>
</dbReference>
<dbReference type="SMART" id="SM00181">
    <property type="entry name" value="EGF"/>
    <property type="match status" value="5"/>
</dbReference>
<dbReference type="InterPro" id="IPR003886">
    <property type="entry name" value="NIDO_dom"/>
</dbReference>
<feature type="repeat" description="LDL-receptor class B" evidence="21">
    <location>
        <begin position="1852"/>
        <end position="1896"/>
    </location>
</feature>
<proteinExistence type="predicted"/>
<keyword evidence="7 24" id="KW-0812">Transmembrane</keyword>
<feature type="compositionally biased region" description="Low complexity" evidence="23">
    <location>
        <begin position="616"/>
        <end position="633"/>
    </location>
</feature>
<dbReference type="CDD" id="cd00054">
    <property type="entry name" value="EGF_CA"/>
    <property type="match status" value="3"/>
</dbReference>
<feature type="domain" description="EGF-like" evidence="25">
    <location>
        <begin position="1047"/>
        <end position="1089"/>
    </location>
</feature>
<dbReference type="Pfam" id="PF10328">
    <property type="entry name" value="7TM_GPCR_Srx"/>
    <property type="match status" value="1"/>
</dbReference>
<evidence type="ECO:0000256" key="3">
    <source>
        <dbReference type="ARBA" id="ARBA00022475"/>
    </source>
</evidence>
<dbReference type="PANTHER" id="PTHR12352">
    <property type="entry name" value="SECRETED MODULAR CALCIUM-BINDING PROTEIN"/>
    <property type="match status" value="1"/>
</dbReference>
<feature type="disulfide bond" evidence="22">
    <location>
        <begin position="1344"/>
        <end position="1351"/>
    </location>
</feature>
<evidence type="ECO:0000256" key="24">
    <source>
        <dbReference type="SAM" id="Phobius"/>
    </source>
</evidence>
<keyword evidence="5" id="KW-0272">Extracellular matrix</keyword>
<dbReference type="Gene3D" id="4.10.800.10">
    <property type="entry name" value="Thyroglobulin type-1"/>
    <property type="match status" value="7"/>
</dbReference>
<evidence type="ECO:0000256" key="15">
    <source>
        <dbReference type="ARBA" id="ARBA00023136"/>
    </source>
</evidence>
<keyword evidence="3" id="KW-1003">Cell membrane</keyword>
<feature type="compositionally biased region" description="Basic and acidic residues" evidence="23">
    <location>
        <begin position="1537"/>
        <end position="1553"/>
    </location>
</feature>
<dbReference type="PROSITE" id="PS51220">
    <property type="entry name" value="NIDO"/>
    <property type="match status" value="1"/>
</dbReference>
<feature type="domain" description="EGF-like" evidence="25">
    <location>
        <begin position="962"/>
        <end position="1003"/>
    </location>
</feature>
<evidence type="ECO:0000256" key="6">
    <source>
        <dbReference type="ARBA" id="ARBA00022536"/>
    </source>
</evidence>
<keyword evidence="4" id="KW-0964">Secreted</keyword>
<evidence type="ECO:0000256" key="13">
    <source>
        <dbReference type="ARBA" id="ARBA00022989"/>
    </source>
</evidence>
<feature type="region of interest" description="Disordered" evidence="23">
    <location>
        <begin position="1202"/>
        <end position="1239"/>
    </location>
</feature>
<feature type="domain" description="G-protein coupled receptors family 1 profile" evidence="26">
    <location>
        <begin position="34"/>
        <end position="273"/>
    </location>
</feature>
<dbReference type="SMART" id="SM00179">
    <property type="entry name" value="EGF_CA"/>
    <property type="match status" value="5"/>
</dbReference>
<feature type="region of interest" description="Disordered" evidence="23">
    <location>
        <begin position="1362"/>
        <end position="1396"/>
    </location>
</feature>
<evidence type="ECO:0000256" key="16">
    <source>
        <dbReference type="ARBA" id="ARBA00023157"/>
    </source>
</evidence>
<dbReference type="InterPro" id="IPR000033">
    <property type="entry name" value="LDLR_classB_rpt"/>
</dbReference>
<dbReference type="SUPFAM" id="SSF57196">
    <property type="entry name" value="EGF/Laminin"/>
    <property type="match status" value="2"/>
</dbReference>
<dbReference type="PROSITE" id="PS50993">
    <property type="entry name" value="NIDOGEN_G2"/>
    <property type="match status" value="1"/>
</dbReference>
<dbReference type="InterPro" id="IPR009030">
    <property type="entry name" value="Growth_fac_rcpt_cys_sf"/>
</dbReference>
<dbReference type="SUPFAM" id="SSF63825">
    <property type="entry name" value="YWTD domain"/>
    <property type="match status" value="1"/>
</dbReference>
<dbReference type="InterPro" id="IPR049883">
    <property type="entry name" value="NOTCH1_EGF-like"/>
</dbReference>
<feature type="domain" description="EGF-like" evidence="25">
    <location>
        <begin position="1090"/>
        <end position="1126"/>
    </location>
</feature>
<feature type="disulfide bond" evidence="22">
    <location>
        <begin position="1665"/>
        <end position="1672"/>
    </location>
</feature>
<dbReference type="PROSITE" id="PS50026">
    <property type="entry name" value="EGF_3"/>
    <property type="match status" value="4"/>
</dbReference>
<feature type="region of interest" description="Disordered" evidence="23">
    <location>
        <begin position="1601"/>
        <end position="1626"/>
    </location>
</feature>
<evidence type="ECO:0000256" key="18">
    <source>
        <dbReference type="ARBA" id="ARBA00023180"/>
    </source>
</evidence>
<feature type="compositionally biased region" description="Acidic residues" evidence="23">
    <location>
        <begin position="512"/>
        <end position="522"/>
    </location>
</feature>
<dbReference type="SMART" id="SM00682">
    <property type="entry name" value="G2F"/>
    <property type="match status" value="1"/>
</dbReference>
<keyword evidence="6 20" id="KW-0245">EGF-like domain</keyword>
<evidence type="ECO:0000259" key="25">
    <source>
        <dbReference type="PROSITE" id="PS50026"/>
    </source>
</evidence>
<dbReference type="InterPro" id="IPR000742">
    <property type="entry name" value="EGF"/>
</dbReference>
<dbReference type="InterPro" id="IPR017452">
    <property type="entry name" value="GPCR_Rhodpsn_7TM"/>
</dbReference>
<dbReference type="InterPro" id="IPR009017">
    <property type="entry name" value="GFP"/>
</dbReference>
<dbReference type="Gene3D" id="2.10.25.10">
    <property type="entry name" value="Laminin"/>
    <property type="match status" value="4"/>
</dbReference>
<dbReference type="Ensembl" id="ENSSTUT00000083340.1">
    <property type="protein sequence ID" value="ENSSTUP00000078249.1"/>
    <property type="gene ID" value="ENSSTUG00000034147.1"/>
</dbReference>
<comment type="caution">
    <text evidence="20">Lacks conserved residue(s) required for the propagation of feature annotation.</text>
</comment>
<feature type="repeat" description="LDL-receptor class B" evidence="21">
    <location>
        <begin position="1765"/>
        <end position="1808"/>
    </location>
</feature>
<dbReference type="Proteomes" id="UP000472277">
    <property type="component" value="Chromosome 25"/>
</dbReference>
<dbReference type="InterPro" id="IPR018097">
    <property type="entry name" value="EGF_Ca-bd_CS"/>
</dbReference>
<evidence type="ECO:0000256" key="1">
    <source>
        <dbReference type="ARBA" id="ARBA00004302"/>
    </source>
</evidence>
<feature type="disulfide bond" evidence="22">
    <location>
        <begin position="1504"/>
        <end position="1511"/>
    </location>
</feature>
<evidence type="ECO:0000256" key="11">
    <source>
        <dbReference type="ARBA" id="ARBA00022869"/>
    </source>
</evidence>
<dbReference type="RefSeq" id="XP_029569968.1">
    <property type="nucleotide sequence ID" value="XM_029714108.1"/>
</dbReference>
<reference evidence="30" key="2">
    <citation type="submission" date="2025-09" db="UniProtKB">
        <authorList>
            <consortium name="Ensembl"/>
        </authorList>
    </citation>
    <scope>IDENTIFICATION</scope>
</reference>
<feature type="domain" description="Thyroglobulin type-1" evidence="28">
    <location>
        <begin position="1545"/>
        <end position="1614"/>
    </location>
</feature>
<dbReference type="InterPro" id="IPR051950">
    <property type="entry name" value="Dev_reg/Prot_inhib"/>
</dbReference>
<dbReference type="GO" id="GO:0030855">
    <property type="term" value="P:epithelial cell differentiation"/>
    <property type="evidence" value="ECO:0007669"/>
    <property type="project" value="UniProtKB-ARBA"/>
</dbReference>
<keyword evidence="31" id="KW-1185">Reference proteome</keyword>
<feature type="domain" description="Thyroglobulin type-1" evidence="28">
    <location>
        <begin position="1138"/>
        <end position="1215"/>
    </location>
</feature>
<feature type="domain" description="Thyroglobulin type-1" evidence="28">
    <location>
        <begin position="1305"/>
        <end position="1375"/>
    </location>
</feature>
<dbReference type="InterPro" id="IPR036857">
    <property type="entry name" value="Thyroglobulin_1_sf"/>
</dbReference>
<dbReference type="PROSITE" id="PS51162">
    <property type="entry name" value="THYROGLOBULIN_1_2"/>
    <property type="match status" value="7"/>
</dbReference>
<evidence type="ECO:0000256" key="7">
    <source>
        <dbReference type="ARBA" id="ARBA00022692"/>
    </source>
</evidence>
<evidence type="ECO:0000259" key="28">
    <source>
        <dbReference type="PROSITE" id="PS51162"/>
    </source>
</evidence>
<dbReference type="InterPro" id="IPR000716">
    <property type="entry name" value="Thyroglobulin_1"/>
</dbReference>
<dbReference type="GO" id="GO:0005615">
    <property type="term" value="C:extracellular space"/>
    <property type="evidence" value="ECO:0007669"/>
    <property type="project" value="TreeGrafter"/>
</dbReference>
<feature type="disulfide bond" evidence="22">
    <location>
        <begin position="1264"/>
        <end position="1271"/>
    </location>
</feature>
<dbReference type="GO" id="GO:0005886">
    <property type="term" value="C:plasma membrane"/>
    <property type="evidence" value="ECO:0007669"/>
    <property type="project" value="UniProtKB-SubCell"/>
</dbReference>
<dbReference type="SUPFAM" id="SSF57184">
    <property type="entry name" value="Growth factor receptor domain"/>
    <property type="match status" value="1"/>
</dbReference>
<gene>
    <name evidence="30" type="primary">NID2</name>
    <name evidence="30" type="synonym">nid2a</name>
</gene>
<dbReference type="InterPro" id="IPR006605">
    <property type="entry name" value="G2_nidogen/fibulin_G2F"/>
</dbReference>
<dbReference type="PROSITE" id="PS01186">
    <property type="entry name" value="EGF_2"/>
    <property type="match status" value="4"/>
</dbReference>
<feature type="compositionally biased region" description="Basic and acidic residues" evidence="23">
    <location>
        <begin position="1380"/>
        <end position="1394"/>
    </location>
</feature>
<keyword evidence="12" id="KW-0130">Cell adhesion</keyword>
<dbReference type="PROSITE" id="PS50262">
    <property type="entry name" value="G_PROTEIN_RECEP_F1_2"/>
    <property type="match status" value="1"/>
</dbReference>
<evidence type="ECO:0000256" key="12">
    <source>
        <dbReference type="ARBA" id="ARBA00022889"/>
    </source>
</evidence>
<evidence type="ECO:0000313" key="30">
    <source>
        <dbReference type="Ensembl" id="ENSSTUP00000078249.1"/>
    </source>
</evidence>
<keyword evidence="18" id="KW-0325">Glycoprotein</keyword>
<dbReference type="GO" id="GO:0005604">
    <property type="term" value="C:basement membrane"/>
    <property type="evidence" value="ECO:0007669"/>
    <property type="project" value="UniProtKB-SubCell"/>
</dbReference>
<feature type="region of interest" description="Disordered" evidence="23">
    <location>
        <begin position="510"/>
        <end position="634"/>
    </location>
</feature>
<dbReference type="CDD" id="cd00255">
    <property type="entry name" value="nidG2"/>
    <property type="match status" value="1"/>
</dbReference>
<feature type="domain" description="Nidogen G2 beta-barrel" evidence="27">
    <location>
        <begin position="731"/>
        <end position="960"/>
    </location>
</feature>
<dbReference type="InterPro" id="IPR001881">
    <property type="entry name" value="EGF-like_Ca-bd_dom"/>
</dbReference>
<dbReference type="InterPro" id="IPR024731">
    <property type="entry name" value="NELL2-like_EGF"/>
</dbReference>
<dbReference type="OrthoDB" id="6375837at2759"/>
<keyword evidence="17" id="KW-0675">Receptor</keyword>
<feature type="domain" description="EGF-like" evidence="25">
    <location>
        <begin position="1004"/>
        <end position="1046"/>
    </location>
</feature>
<evidence type="ECO:0000256" key="2">
    <source>
        <dbReference type="ARBA" id="ARBA00004651"/>
    </source>
</evidence>
<dbReference type="SUPFAM" id="SSF57610">
    <property type="entry name" value="Thyroglobulin type-1 domain"/>
    <property type="match status" value="7"/>
</dbReference>
<keyword evidence="16 22" id="KW-1015">Disulfide bond</keyword>
<dbReference type="PANTHER" id="PTHR12352:SF3">
    <property type="entry name" value="NIDOGEN-2"/>
    <property type="match status" value="1"/>
</dbReference>
<keyword evidence="8" id="KW-0732">Signal</keyword>
<dbReference type="SMART" id="SM00539">
    <property type="entry name" value="NIDO"/>
    <property type="match status" value="1"/>
</dbReference>
<keyword evidence="15 24" id="KW-0472">Membrane</keyword>
<feature type="transmembrane region" description="Helical" evidence="24">
    <location>
        <begin position="23"/>
        <end position="44"/>
    </location>
</feature>
<sequence length="1982" mass="219617">MANDTENDPCHSNLHIDKGNPRISAIMFSAGVIGNLAALILLEIRRRKYQSRQRLSLFHVLVTTLVVTDLMGTCLVSPFVLAAYSLNTTIIAMIKTEPPAMCEYFGFCMTFFSLATLFLLFAMALERCLSIGYPYFYGRHITKRCGYITIPFIYLVCAVFCIMPFLGFGDYVQYCPGTWCFIDMNPLMPEDRVYPVLYATVMLILVLSVAACNAFVVYHLVLMYRRRKLNGGSVTTRSKKDRRVLSMSEEVEHLIVLVFMTVIFMICSLPLVVATNGIISAQDLPMEKQYVDDGFPTDFPVIAPFLADIDTSKGKGAIYYRVTESPTLLNRVAQEVHRGFPGGHFTPTHAVIATWENVAAYEEVTRATGPSDTLNTFQAVVAYDENDSYALFLYPEDGLHFFGTRPKESYNVEIELPARVGFSRGEVSFIFSRMEGPYYSVTSNEQSLKNLYQFGNTGLPGVWLFHIGNRYSFENVVPAAVGGALATPPPRGQESDDSTTAGYPEVEYHETFEEEEEPDEDYPPIADPDFQSPTIPEFLQPSHLDHGALPGQARLQPYGGDLPLTSDPQYREHDNHGKPPPASGPSGPGEYLAKFPALEPEPWNQPHQPPLEDVKQQQQLQPQAQAPQVVPQPEHTVLDVFPNNRGESSPRMESDPPLAPRGRHFVSVVEEEDVDFDTGVIQYSTETKETCARFQQQCSQNADCTDYSSGFCCHCRSGFYGNGRHCLPDGAPHRVNGKVSGTVTVGSTPVDLNSVDLHAYIVVSDGRAYTAISEVPEPVGWALMPVAPIGELFGWLFALELPNSQAGFKITGAEFTRHAEVTFYPGNQRLSIVQMAQGLDNENHLSVDTRLHGDVPFIAPGATVQMEPYKDTYQYYPSVVRSTSVREFTVVSAERGSETFTFQLHQNITYHDCRHGLRAGPETLQLTTERVFVMYVKDENILRYAITNKISPVGVEPSEPAQVNPCYSGTHDCDTTAQCLPGEGQQYKCQCATGYRGDGRNCYDVDECVEGLSLCGPHAQCVNLPGSHRCQCQSGYKFGFDGRTCIDVDECVEGLGLCGPHAHCVNLPGSHRCQCQSGYEFGFDGRTCIDLDECRSQPCHPQATCSNTLGSFQCQCQHDFQGDGFQCVTSNEHPERPKTQCEQHRDSLQGGLSPRGPRPVPGGLAPGAFVPQCDEQGQYRALQCHGSTGHCWCVDSRGQERAGTRTLPRTPPTNCDGPDHTERPKTQCEHHRDSVQTTSPEGYSIVEGFVPQCDEQGQYRALQCHGSTGHCWCVDNRGQERAGTRNPPGTGQPNCDEPDFPERAKTHCEQHKDSVQTISPEGYPILGVFVPECDEQGQYRALQCHGSTGHCWCVDSRGQERAGTRKGPGTSQPNCDEPDLPERAKTHCEQHKDSVQTISPEGYPILGVFVPECDEQGQYRALQCHGSTGHCWCVDSRGQERAGTRKGPGTSQPNCDEPDRPERPKTHCEHQRDSVQTTSPEGYPIPGVFVPECDEQGQYRALQCHGSTRHCWCVDSRGQERAGTRKGPSTGQPNCDEPDHPERPKTHCEHQRDSLQSTSPEGNVDGAFVPQCDEQGQYRALQCHGATGHCWCVDSRGQERAGTRKPPGTSQPNCDEPAVVPPTQRPETVCERWRASLVDHYGGLPEPHHYLPQCDPQGQFNPIQCYGDSSYCWCVDRDGREVAGTRSHDVVKPACVPTVAPPTMHPLPRPDVTPPPSGTSLLYAQGQQIGALPLNGTLMDSERSSTLLALHGSIVVGIDYDCREKKVYWTDLAGRTINRARLEHGAEPETLINTGLTSPEGLAVDVVRRAMFWVDSTPDKIERANLDGSGRQTLFDTDMVNPRAIIVDSSTGTLYWTDWNREAPKIERSSVDGHSRKVLVKDGIGLPNALTFDTAMRQVCWADAGTKRLECIASDGTGRRVIHNNLNYPFSMVFYANHFYFTDWRRDGVIALSRDSSQFTDEYLPDQRSHLYGVTIATTHCL</sequence>
<dbReference type="Pfam" id="PF07645">
    <property type="entry name" value="EGF_CA"/>
    <property type="match status" value="2"/>
</dbReference>
<dbReference type="GO" id="GO:0004930">
    <property type="term" value="F:G protein-coupled receptor activity"/>
    <property type="evidence" value="ECO:0007669"/>
    <property type="project" value="UniProtKB-KW"/>
</dbReference>
<feature type="region of interest" description="Disordered" evidence="23">
    <location>
        <begin position="1282"/>
        <end position="1302"/>
    </location>
</feature>
<evidence type="ECO:0000256" key="5">
    <source>
        <dbReference type="ARBA" id="ARBA00022530"/>
    </source>
</evidence>
<keyword evidence="19" id="KW-0807">Transducer</keyword>
<dbReference type="Gene3D" id="2.40.155.10">
    <property type="entry name" value="Green fluorescent protein"/>
    <property type="match status" value="1"/>
</dbReference>
<feature type="domain" description="Thyroglobulin type-1" evidence="28">
    <location>
        <begin position="1627"/>
        <end position="1695"/>
    </location>
</feature>
<feature type="domain" description="Thyroglobulin type-1" evidence="28">
    <location>
        <begin position="1225"/>
        <end position="1295"/>
    </location>
</feature>
<feature type="disulfide bond" evidence="22">
    <location>
        <begin position="1583"/>
        <end position="1590"/>
    </location>
</feature>
<dbReference type="Pfam" id="PF00086">
    <property type="entry name" value="Thyroglobulin_1"/>
    <property type="match status" value="7"/>
</dbReference>
<dbReference type="Pfam" id="PF07474">
    <property type="entry name" value="G2F"/>
    <property type="match status" value="1"/>
</dbReference>
<feature type="disulfide bond" evidence="22">
    <location>
        <begin position="1184"/>
        <end position="1191"/>
    </location>
</feature>
<evidence type="ECO:0000259" key="26">
    <source>
        <dbReference type="PROSITE" id="PS50262"/>
    </source>
</evidence>
<evidence type="ECO:0000259" key="27">
    <source>
        <dbReference type="PROSITE" id="PS50993"/>
    </source>
</evidence>
<evidence type="ECO:0000256" key="10">
    <source>
        <dbReference type="ARBA" id="ARBA00022837"/>
    </source>
</evidence>
<dbReference type="InterPro" id="IPR011042">
    <property type="entry name" value="6-blade_b-propeller_TolB-like"/>
</dbReference>
<dbReference type="FunFam" id="2.10.25.10:FF:000281">
    <property type="entry name" value="Nidogen 1"/>
    <property type="match status" value="1"/>
</dbReference>
<feature type="compositionally biased region" description="Basic and acidic residues" evidence="23">
    <location>
        <begin position="1135"/>
        <end position="1147"/>
    </location>
</feature>
<evidence type="ECO:0000256" key="4">
    <source>
        <dbReference type="ARBA" id="ARBA00022525"/>
    </source>
</evidence>
<keyword evidence="9" id="KW-0677">Repeat</keyword>
<evidence type="ECO:0000256" key="17">
    <source>
        <dbReference type="ARBA" id="ARBA00023170"/>
    </source>
</evidence>
<feature type="disulfide bond" evidence="22">
    <location>
        <begin position="1424"/>
        <end position="1431"/>
    </location>
</feature>
<dbReference type="CDD" id="cd00191">
    <property type="entry name" value="TY"/>
    <property type="match status" value="7"/>
</dbReference>
<feature type="transmembrane region" description="Helical" evidence="24">
    <location>
        <begin position="254"/>
        <end position="279"/>
    </location>
</feature>
<keyword evidence="14" id="KW-0297">G-protein coupled receptor</keyword>
<dbReference type="GO" id="GO:0005509">
    <property type="term" value="F:calcium ion binding"/>
    <property type="evidence" value="ECO:0007669"/>
    <property type="project" value="InterPro"/>
</dbReference>
<evidence type="ECO:0000256" key="8">
    <source>
        <dbReference type="ARBA" id="ARBA00022729"/>
    </source>
</evidence>
<dbReference type="FunFam" id="2.10.25.10:FF:000139">
    <property type="entry name" value="Fibulin-1"/>
    <property type="match status" value="1"/>
</dbReference>
<dbReference type="Pfam" id="PF06119">
    <property type="entry name" value="NIDO"/>
    <property type="match status" value="1"/>
</dbReference>
<dbReference type="InterPro" id="IPR008365">
    <property type="entry name" value="Prostanoid_rcpt"/>
</dbReference>
<dbReference type="Gene3D" id="2.120.10.30">
    <property type="entry name" value="TolB, C-terminal domain"/>
    <property type="match status" value="1"/>
</dbReference>
<feature type="region of interest" description="Disordered" evidence="23">
    <location>
        <begin position="1439"/>
        <end position="1488"/>
    </location>
</feature>
<dbReference type="FunFam" id="2.10.25.10:FF:000038">
    <property type="entry name" value="Fibrillin 2"/>
    <property type="match status" value="1"/>
</dbReference>
<dbReference type="Pfam" id="PF00058">
    <property type="entry name" value="Ldl_recept_b"/>
    <property type="match status" value="2"/>
</dbReference>
<name>A0A674C415_SALTR</name>
<evidence type="ECO:0000256" key="9">
    <source>
        <dbReference type="ARBA" id="ARBA00022737"/>
    </source>
</evidence>
<dbReference type="RefSeq" id="XP_029569967.1">
    <property type="nucleotide sequence ID" value="XM_029714107.1"/>
</dbReference>
<dbReference type="InterPro" id="IPR000152">
    <property type="entry name" value="EGF-type_Asp/Asn_hydroxyl_site"/>
</dbReference>
<evidence type="ECO:0000256" key="14">
    <source>
        <dbReference type="ARBA" id="ARBA00023040"/>
    </source>
</evidence>
<feature type="region of interest" description="Disordered" evidence="23">
    <location>
        <begin position="641"/>
        <end position="660"/>
    </location>
</feature>
<feature type="domain" description="Thyroglobulin type-1" evidence="28">
    <location>
        <begin position="1465"/>
        <end position="1535"/>
    </location>
</feature>
<dbReference type="PRINTS" id="PR01788">
    <property type="entry name" value="PROSTANOIDR"/>
</dbReference>
<feature type="transmembrane region" description="Helical" evidence="24">
    <location>
        <begin position="56"/>
        <end position="84"/>
    </location>
</feature>
<feature type="transmembrane region" description="Helical" evidence="24">
    <location>
        <begin position="104"/>
        <end position="125"/>
    </location>
</feature>
<dbReference type="SUPFAM" id="SSF54511">
    <property type="entry name" value="GFP-like"/>
    <property type="match status" value="1"/>
</dbReference>
<feature type="domain" description="Thyroglobulin type-1" evidence="28">
    <location>
        <begin position="1385"/>
        <end position="1455"/>
    </location>
</feature>
<accession>A0A674C415</accession>
<feature type="compositionally biased region" description="Basic and acidic residues" evidence="23">
    <location>
        <begin position="1217"/>
        <end position="1234"/>
    </location>
</feature>
<dbReference type="PROSITE" id="PS01187">
    <property type="entry name" value="EGF_CA"/>
    <property type="match status" value="1"/>
</dbReference>
<evidence type="ECO:0000256" key="21">
    <source>
        <dbReference type="PROSITE-ProRule" id="PRU00461"/>
    </source>
</evidence>
<dbReference type="SMART" id="SM00211">
    <property type="entry name" value="TY"/>
    <property type="match status" value="7"/>
</dbReference>
<reference evidence="30" key="1">
    <citation type="submission" date="2025-08" db="UniProtKB">
        <authorList>
            <consortium name="Ensembl"/>
        </authorList>
    </citation>
    <scope>IDENTIFICATION</scope>
</reference>
<dbReference type="GeneTree" id="ENSGT00940000157901"/>
<feature type="repeat" description="LDL-receptor class B" evidence="21">
    <location>
        <begin position="1809"/>
        <end position="1851"/>
    </location>
</feature>
<dbReference type="Gene3D" id="1.20.1070.10">
    <property type="entry name" value="Rhodopsin 7-helix transmembrane proteins"/>
    <property type="match status" value="1"/>
</dbReference>